<accession>A0A9Q0RFE8</accession>
<name>A0A9Q0RFE8_ANAIG</name>
<evidence type="ECO:0000313" key="2">
    <source>
        <dbReference type="EMBL" id="KAJ5078806.1"/>
    </source>
</evidence>
<evidence type="ECO:0000256" key="1">
    <source>
        <dbReference type="SAM" id="MobiDB-lite"/>
    </source>
</evidence>
<dbReference type="EMBL" id="JAPDFW010000044">
    <property type="protein sequence ID" value="KAJ5078806.1"/>
    <property type="molecule type" value="Genomic_DNA"/>
</dbReference>
<proteinExistence type="predicted"/>
<gene>
    <name evidence="2" type="ORF">M0811_04529</name>
</gene>
<evidence type="ECO:0000313" key="3">
    <source>
        <dbReference type="Proteomes" id="UP001149090"/>
    </source>
</evidence>
<sequence length="351" mass="40146">MGNSPNALQIPKSKANNYLKRITTNSDPICLLSPTKEMIRANKVFMDLFRGSKKQVRKMQIVNQLPRLQTHFNNQSSVSIIEREVSNAIADINGRCSFFIQMKRFTGEIFWAHVGLLMVNVNTKPMCQVLIKETEKPQTIQVENIEEVETKLVVDLTDDPSDAQTAEFRMTGGTDSETSGPNLHSVGFTKTQFSSPSNSRNFDDLPPIAQETSLHLEPSPIDTQISELIHSTKSQIRACENMDLEHLIVPKLNAIERIFSDVNQRLAIDILQLKSNIQHKRIASKKKYDSLESDIQRRLEGMKEEQIIKKKIESENHSLKKEFRLYLNSIHQLQEISDKTIQLISQEQKDF</sequence>
<keyword evidence="3" id="KW-1185">Reference proteome</keyword>
<comment type="caution">
    <text evidence="2">The sequence shown here is derived from an EMBL/GenBank/DDBJ whole genome shotgun (WGS) entry which is preliminary data.</text>
</comment>
<reference evidence="2" key="1">
    <citation type="submission" date="2022-10" db="EMBL/GenBank/DDBJ databases">
        <title>Novel sulphate-reducing endosymbionts in the free-living metamonad Anaeramoeba.</title>
        <authorList>
            <person name="Jerlstrom-Hultqvist J."/>
            <person name="Cepicka I."/>
            <person name="Gallot-Lavallee L."/>
            <person name="Salas-Leiva D."/>
            <person name="Curtis B.A."/>
            <person name="Zahonova K."/>
            <person name="Pipaliya S."/>
            <person name="Dacks J."/>
            <person name="Roger A.J."/>
        </authorList>
    </citation>
    <scope>NUCLEOTIDE SEQUENCE</scope>
    <source>
        <strain evidence="2">BMAN</strain>
    </source>
</reference>
<organism evidence="2 3">
    <name type="scientific">Anaeramoeba ignava</name>
    <name type="common">Anaerobic marine amoeba</name>
    <dbReference type="NCBI Taxonomy" id="1746090"/>
    <lineage>
        <taxon>Eukaryota</taxon>
        <taxon>Metamonada</taxon>
        <taxon>Anaeramoebidae</taxon>
        <taxon>Anaeramoeba</taxon>
    </lineage>
</organism>
<dbReference type="AlphaFoldDB" id="A0A9Q0RFE8"/>
<dbReference type="Proteomes" id="UP001149090">
    <property type="component" value="Unassembled WGS sequence"/>
</dbReference>
<protein>
    <submittedName>
        <fullName evidence="2">Uncharacterized protein</fullName>
    </submittedName>
</protein>
<feature type="compositionally biased region" description="Polar residues" evidence="1">
    <location>
        <begin position="173"/>
        <end position="200"/>
    </location>
</feature>
<feature type="region of interest" description="Disordered" evidence="1">
    <location>
        <begin position="170"/>
        <end position="201"/>
    </location>
</feature>